<dbReference type="PANTHER" id="PTHR33653:SF1">
    <property type="entry name" value="RIBONUCLEASE VAPC2"/>
    <property type="match status" value="1"/>
</dbReference>
<evidence type="ECO:0000256" key="2">
    <source>
        <dbReference type="ARBA" id="ARBA00022649"/>
    </source>
</evidence>
<evidence type="ECO:0000256" key="6">
    <source>
        <dbReference type="ARBA" id="ARBA00022842"/>
    </source>
</evidence>
<dbReference type="GO" id="GO:0004540">
    <property type="term" value="F:RNA nuclease activity"/>
    <property type="evidence" value="ECO:0007669"/>
    <property type="project" value="InterPro"/>
</dbReference>
<dbReference type="EMBL" id="CP036532">
    <property type="protein sequence ID" value="QBK31749.1"/>
    <property type="molecule type" value="Genomic_DNA"/>
</dbReference>
<dbReference type="InterPro" id="IPR050556">
    <property type="entry name" value="Type_II_TA_system_RNase"/>
</dbReference>
<feature type="domain" description="PIN" evidence="9">
    <location>
        <begin position="2"/>
        <end position="121"/>
    </location>
</feature>
<feature type="binding site" evidence="8">
    <location>
        <position position="5"/>
    </location>
    <ligand>
        <name>Mg(2+)</name>
        <dbReference type="ChEBI" id="CHEBI:18420"/>
    </ligand>
</feature>
<dbReference type="GO" id="GO:0090729">
    <property type="term" value="F:toxin activity"/>
    <property type="evidence" value="ECO:0007669"/>
    <property type="project" value="UniProtKB-KW"/>
</dbReference>
<dbReference type="AlphaFoldDB" id="A0A4P6V4M5"/>
<keyword evidence="8" id="KW-0800">Toxin</keyword>
<comment type="function">
    <text evidence="8">Toxic component of a toxin-antitoxin (TA) system. An RNase.</text>
</comment>
<dbReference type="InterPro" id="IPR022907">
    <property type="entry name" value="VapC_family"/>
</dbReference>
<keyword evidence="5 8" id="KW-0378">Hydrolase</keyword>
<evidence type="ECO:0000259" key="9">
    <source>
        <dbReference type="Pfam" id="PF01850"/>
    </source>
</evidence>
<proteinExistence type="inferred from homology"/>
<dbReference type="EC" id="3.1.-.-" evidence="8"/>
<dbReference type="SUPFAM" id="SSF88723">
    <property type="entry name" value="PIN domain-like"/>
    <property type="match status" value="1"/>
</dbReference>
<evidence type="ECO:0000256" key="5">
    <source>
        <dbReference type="ARBA" id="ARBA00022801"/>
    </source>
</evidence>
<organism evidence="10 11">
    <name type="scientific">Roseitalea porphyridii</name>
    <dbReference type="NCBI Taxonomy" id="1852022"/>
    <lineage>
        <taxon>Bacteria</taxon>
        <taxon>Pseudomonadati</taxon>
        <taxon>Pseudomonadota</taxon>
        <taxon>Alphaproteobacteria</taxon>
        <taxon>Hyphomicrobiales</taxon>
        <taxon>Ahrensiaceae</taxon>
        <taxon>Roseitalea</taxon>
    </lineage>
</organism>
<dbReference type="KEGG" id="rpod:E0E05_14740"/>
<keyword evidence="6 8" id="KW-0460">Magnesium</keyword>
<sequence length="130" mass="13974">MYLLDTNVVSDIVRDAGGKVARRAAEVGGEQYAVSIIVAGEILYGIENAPGSRRARLVRGLLDQMTILPFEQPAERAYARLRAKLTRTGVGLGANDLLIAAHAVSLDATLVSGDRAFGQVPDLKLENWLD</sequence>
<evidence type="ECO:0000256" key="7">
    <source>
        <dbReference type="ARBA" id="ARBA00038093"/>
    </source>
</evidence>
<evidence type="ECO:0000256" key="3">
    <source>
        <dbReference type="ARBA" id="ARBA00022722"/>
    </source>
</evidence>
<dbReference type="CDD" id="cd18748">
    <property type="entry name" value="PIN_VapC4-5_FitB-like"/>
    <property type="match status" value="1"/>
</dbReference>
<dbReference type="Gene3D" id="3.40.50.1010">
    <property type="entry name" value="5'-nuclease"/>
    <property type="match status" value="1"/>
</dbReference>
<protein>
    <recommendedName>
        <fullName evidence="8">Ribonuclease VapC</fullName>
        <shortName evidence="8">RNase VapC</shortName>
        <ecNumber evidence="8">3.1.-.-</ecNumber>
    </recommendedName>
    <alternativeName>
        <fullName evidence="8">Toxin VapC</fullName>
    </alternativeName>
</protein>
<evidence type="ECO:0000313" key="10">
    <source>
        <dbReference type="EMBL" id="QBK31749.1"/>
    </source>
</evidence>
<accession>A0A4P6V4M5</accession>
<keyword evidence="11" id="KW-1185">Reference proteome</keyword>
<evidence type="ECO:0000256" key="1">
    <source>
        <dbReference type="ARBA" id="ARBA00001946"/>
    </source>
</evidence>
<dbReference type="InterPro" id="IPR002716">
    <property type="entry name" value="PIN_dom"/>
</dbReference>
<dbReference type="InterPro" id="IPR029060">
    <property type="entry name" value="PIN-like_dom_sf"/>
</dbReference>
<evidence type="ECO:0000256" key="4">
    <source>
        <dbReference type="ARBA" id="ARBA00022723"/>
    </source>
</evidence>
<comment type="similarity">
    <text evidence="7 8">Belongs to the PINc/VapC protein family.</text>
</comment>
<dbReference type="PANTHER" id="PTHR33653">
    <property type="entry name" value="RIBONUCLEASE VAPC2"/>
    <property type="match status" value="1"/>
</dbReference>
<feature type="binding site" evidence="8">
    <location>
        <position position="96"/>
    </location>
    <ligand>
        <name>Mg(2+)</name>
        <dbReference type="ChEBI" id="CHEBI:18420"/>
    </ligand>
</feature>
<comment type="cofactor">
    <cofactor evidence="1 8">
        <name>Mg(2+)</name>
        <dbReference type="ChEBI" id="CHEBI:18420"/>
    </cofactor>
</comment>
<evidence type="ECO:0000313" key="11">
    <source>
        <dbReference type="Proteomes" id="UP000293719"/>
    </source>
</evidence>
<gene>
    <name evidence="8" type="primary">vapC</name>
    <name evidence="10" type="ORF">E0E05_14740</name>
</gene>
<dbReference type="GO" id="GO:0016787">
    <property type="term" value="F:hydrolase activity"/>
    <property type="evidence" value="ECO:0007669"/>
    <property type="project" value="UniProtKB-KW"/>
</dbReference>
<keyword evidence="2 8" id="KW-1277">Toxin-antitoxin system</keyword>
<dbReference type="Pfam" id="PF01850">
    <property type="entry name" value="PIN"/>
    <property type="match status" value="1"/>
</dbReference>
<dbReference type="Proteomes" id="UP000293719">
    <property type="component" value="Chromosome"/>
</dbReference>
<keyword evidence="4 8" id="KW-0479">Metal-binding</keyword>
<dbReference type="HAMAP" id="MF_00265">
    <property type="entry name" value="VapC_Nob1"/>
    <property type="match status" value="1"/>
</dbReference>
<reference evidence="10 11" key="1">
    <citation type="journal article" date="2017" name="Int. J. Syst. Evol. Microbiol.">
        <title>Roseitalea porphyridii gen. nov., sp. nov., isolated from a red alga, and reclassification of Hoeflea suaedae Chung et al. 2013 as Pseudohoeflea suaedae gen. nov., comb. nov.</title>
        <authorList>
            <person name="Hyeon J.W."/>
            <person name="Jeong S.E."/>
            <person name="Baek K."/>
            <person name="Jeon C.O."/>
        </authorList>
    </citation>
    <scope>NUCLEOTIDE SEQUENCE [LARGE SCALE GENOMIC DNA]</scope>
    <source>
        <strain evidence="10 11">MA7-20</strain>
    </source>
</reference>
<keyword evidence="3 8" id="KW-0540">Nuclease</keyword>
<evidence type="ECO:0000256" key="8">
    <source>
        <dbReference type="HAMAP-Rule" id="MF_00265"/>
    </source>
</evidence>
<name>A0A4P6V4M5_9HYPH</name>
<dbReference type="GO" id="GO:0000287">
    <property type="term" value="F:magnesium ion binding"/>
    <property type="evidence" value="ECO:0007669"/>
    <property type="project" value="UniProtKB-UniRule"/>
</dbReference>